<name>A0A382GB65_9ZZZZ</name>
<accession>A0A382GB65</accession>
<organism evidence="2">
    <name type="scientific">marine metagenome</name>
    <dbReference type="NCBI Taxonomy" id="408172"/>
    <lineage>
        <taxon>unclassified sequences</taxon>
        <taxon>metagenomes</taxon>
        <taxon>ecological metagenomes</taxon>
    </lineage>
</organism>
<feature type="region of interest" description="Disordered" evidence="1">
    <location>
        <begin position="1"/>
        <end position="23"/>
    </location>
</feature>
<evidence type="ECO:0000256" key="1">
    <source>
        <dbReference type="SAM" id="MobiDB-lite"/>
    </source>
</evidence>
<protein>
    <submittedName>
        <fullName evidence="2">Uncharacterized protein</fullName>
    </submittedName>
</protein>
<evidence type="ECO:0000313" key="2">
    <source>
        <dbReference type="EMBL" id="SVB72460.1"/>
    </source>
</evidence>
<reference evidence="2" key="1">
    <citation type="submission" date="2018-05" db="EMBL/GenBank/DDBJ databases">
        <authorList>
            <person name="Lanie J.A."/>
            <person name="Ng W.-L."/>
            <person name="Kazmierczak K.M."/>
            <person name="Andrzejewski T.M."/>
            <person name="Davidsen T.M."/>
            <person name="Wayne K.J."/>
            <person name="Tettelin H."/>
            <person name="Glass J.I."/>
            <person name="Rusch D."/>
            <person name="Podicherti R."/>
            <person name="Tsui H.-C.T."/>
            <person name="Winkler M.E."/>
        </authorList>
    </citation>
    <scope>NUCLEOTIDE SEQUENCE</scope>
</reference>
<feature type="non-terminal residue" evidence="2">
    <location>
        <position position="23"/>
    </location>
</feature>
<dbReference type="EMBL" id="UINC01054578">
    <property type="protein sequence ID" value="SVB72460.1"/>
    <property type="molecule type" value="Genomic_DNA"/>
</dbReference>
<gene>
    <name evidence="2" type="ORF">METZ01_LOCUS225314</name>
</gene>
<dbReference type="AlphaFoldDB" id="A0A382GB65"/>
<sequence length="23" mass="2457">MKLCDLNPGPGIGASAWHVEMDD</sequence>
<proteinExistence type="predicted"/>